<dbReference type="Proteomes" id="UP000826656">
    <property type="component" value="Unassembled WGS sequence"/>
</dbReference>
<dbReference type="PANTHER" id="PTHR33437">
    <property type="entry name" value="OS06G0361200 PROTEIN"/>
    <property type="match status" value="1"/>
</dbReference>
<name>A0ABQ7ULS3_SOLTU</name>
<evidence type="ECO:0008006" key="3">
    <source>
        <dbReference type="Google" id="ProtNLM"/>
    </source>
</evidence>
<sequence>MGPILLFISSSYKSKNNKFYFAMAFKMINDVSCKDSTIATFVDLIDAGPVSLHKFKTSGSDRSEYFTSLEMARKIKSQMTLKTAIPGDNIASKLFDELSHSGFNFGEYKNSTDSSISTKVNSLMVDATDMDEKFAMMEQTIEALKKFIDDKNLQITQLMSKLDLYNSGETHYILTIQEKVDIDSPTKIIASQSAKRSASVATLTVQQLQDMITNTIKAQYGVPSTKEIQGNILPISSRLVAVLELQANEYPFPDSDVPVILDELLTKKVIALPESKRPKKSNSVDDPMYCKFHRIIGHHTTKCFIPKEKIMTLVREGKITIDDGETAETNHASVKLDHKNDSISEVLLHVVSPKIEEDVIILQFGSFEPVEVSALKKTTNTSKVPSTYSPKSERAYRDVNLSKSDEMRSLLTSLSPRLKDKMHHVLARQEWNVDT</sequence>
<organism evidence="1 2">
    <name type="scientific">Solanum tuberosum</name>
    <name type="common">Potato</name>
    <dbReference type="NCBI Taxonomy" id="4113"/>
    <lineage>
        <taxon>Eukaryota</taxon>
        <taxon>Viridiplantae</taxon>
        <taxon>Streptophyta</taxon>
        <taxon>Embryophyta</taxon>
        <taxon>Tracheophyta</taxon>
        <taxon>Spermatophyta</taxon>
        <taxon>Magnoliopsida</taxon>
        <taxon>eudicotyledons</taxon>
        <taxon>Gunneridae</taxon>
        <taxon>Pentapetalae</taxon>
        <taxon>asterids</taxon>
        <taxon>lamiids</taxon>
        <taxon>Solanales</taxon>
        <taxon>Solanaceae</taxon>
        <taxon>Solanoideae</taxon>
        <taxon>Solaneae</taxon>
        <taxon>Solanum</taxon>
    </lineage>
</organism>
<dbReference type="EMBL" id="JAIVGD010000019">
    <property type="protein sequence ID" value="KAH0750572.1"/>
    <property type="molecule type" value="Genomic_DNA"/>
</dbReference>
<keyword evidence="2" id="KW-1185">Reference proteome</keyword>
<evidence type="ECO:0000313" key="2">
    <source>
        <dbReference type="Proteomes" id="UP000826656"/>
    </source>
</evidence>
<accession>A0ABQ7ULS3</accession>
<dbReference type="PANTHER" id="PTHR33437:SF2">
    <property type="entry name" value="OS06G0361200 PROTEIN"/>
    <property type="match status" value="1"/>
</dbReference>
<comment type="caution">
    <text evidence="1">The sequence shown here is derived from an EMBL/GenBank/DDBJ whole genome shotgun (WGS) entry which is preliminary data.</text>
</comment>
<protein>
    <recommendedName>
        <fullName evidence="3">Integrase core domain containing protein</fullName>
    </recommendedName>
</protein>
<evidence type="ECO:0000313" key="1">
    <source>
        <dbReference type="EMBL" id="KAH0750572.1"/>
    </source>
</evidence>
<proteinExistence type="predicted"/>
<gene>
    <name evidence="1" type="ORF">KY290_029804</name>
</gene>
<reference evidence="1 2" key="1">
    <citation type="journal article" date="2021" name="bioRxiv">
        <title>Chromosome-scale and haplotype-resolved genome assembly of a tetraploid potato cultivar.</title>
        <authorList>
            <person name="Sun H."/>
            <person name="Jiao W.-B."/>
            <person name="Krause K."/>
            <person name="Campoy J.A."/>
            <person name="Goel M."/>
            <person name="Folz-Donahue K."/>
            <person name="Kukat C."/>
            <person name="Huettel B."/>
            <person name="Schneeberger K."/>
        </authorList>
    </citation>
    <scope>NUCLEOTIDE SEQUENCE [LARGE SCALE GENOMIC DNA]</scope>
    <source>
        <strain evidence="1">SolTubOtavaFocal</strain>
        <tissue evidence="1">Leaves</tissue>
    </source>
</reference>